<evidence type="ECO:0000256" key="6">
    <source>
        <dbReference type="ARBA" id="ARBA00022670"/>
    </source>
</evidence>
<evidence type="ECO:0000256" key="4">
    <source>
        <dbReference type="ARBA" id="ARBA00012448"/>
    </source>
</evidence>
<dbReference type="InterPro" id="IPR015956">
    <property type="entry name" value="Peniciliin-bd_prot_C_sf"/>
</dbReference>
<dbReference type="Proteomes" id="UP000244223">
    <property type="component" value="Unassembled WGS sequence"/>
</dbReference>
<dbReference type="SMART" id="SM00936">
    <property type="entry name" value="PBP5_C"/>
    <property type="match status" value="1"/>
</dbReference>
<dbReference type="OrthoDB" id="9791132at2"/>
<feature type="signal peptide" evidence="16">
    <location>
        <begin position="1"/>
        <end position="21"/>
    </location>
</feature>
<dbReference type="InterPro" id="IPR012338">
    <property type="entry name" value="Beta-lactam/transpept-like"/>
</dbReference>
<dbReference type="GO" id="GO:0008360">
    <property type="term" value="P:regulation of cell shape"/>
    <property type="evidence" value="ECO:0007669"/>
    <property type="project" value="UniProtKB-KW"/>
</dbReference>
<evidence type="ECO:0000313" key="19">
    <source>
        <dbReference type="Proteomes" id="UP000244223"/>
    </source>
</evidence>
<feature type="active site" evidence="13">
    <location>
        <position position="123"/>
    </location>
</feature>
<evidence type="ECO:0000256" key="2">
    <source>
        <dbReference type="ARBA" id="ARBA00004752"/>
    </source>
</evidence>
<keyword evidence="11" id="KW-0961">Cell wall biogenesis/degradation</keyword>
<accession>A0A2T5IVJ9</accession>
<dbReference type="InterPro" id="IPR037167">
    <property type="entry name" value="Peptidase_S11_C_sf"/>
</dbReference>
<evidence type="ECO:0000256" key="1">
    <source>
        <dbReference type="ARBA" id="ARBA00003217"/>
    </source>
</evidence>
<dbReference type="Gene3D" id="2.60.410.10">
    <property type="entry name" value="D-Ala-D-Ala carboxypeptidase, C-terminal domain"/>
    <property type="match status" value="1"/>
</dbReference>
<feature type="active site" description="Proton acceptor" evidence="13">
    <location>
        <position position="63"/>
    </location>
</feature>
<dbReference type="EMBL" id="QAON01000015">
    <property type="protein sequence ID" value="PTQ87930.1"/>
    <property type="molecule type" value="Genomic_DNA"/>
</dbReference>
<dbReference type="Gene3D" id="3.40.710.10">
    <property type="entry name" value="DD-peptidase/beta-lactamase superfamily"/>
    <property type="match status" value="1"/>
</dbReference>
<evidence type="ECO:0000256" key="16">
    <source>
        <dbReference type="SAM" id="SignalP"/>
    </source>
</evidence>
<feature type="domain" description="Peptidase S11 D-Ala-D-Ala carboxypeptidase A C-terminal" evidence="17">
    <location>
        <begin position="275"/>
        <end position="365"/>
    </location>
</feature>
<proteinExistence type="inferred from homology"/>
<dbReference type="GO" id="GO:0009252">
    <property type="term" value="P:peptidoglycan biosynthetic process"/>
    <property type="evidence" value="ECO:0007669"/>
    <property type="project" value="UniProtKB-UniPathway"/>
</dbReference>
<comment type="similarity">
    <text evidence="3 15">Belongs to the peptidase S11 family.</text>
</comment>
<comment type="caution">
    <text evidence="18">The sequence shown here is derived from an EMBL/GenBank/DDBJ whole genome shotgun (WGS) entry which is preliminary data.</text>
</comment>
<evidence type="ECO:0000256" key="15">
    <source>
        <dbReference type="RuleBase" id="RU004016"/>
    </source>
</evidence>
<protein>
    <recommendedName>
        <fullName evidence="4">serine-type D-Ala-D-Ala carboxypeptidase</fullName>
        <ecNumber evidence="4">3.4.16.4</ecNumber>
    </recommendedName>
</protein>
<evidence type="ECO:0000259" key="17">
    <source>
        <dbReference type="SMART" id="SM00936"/>
    </source>
</evidence>
<evidence type="ECO:0000313" key="18">
    <source>
        <dbReference type="EMBL" id="PTQ87930.1"/>
    </source>
</evidence>
<name>A0A2T5IVJ9_9GAMM</name>
<dbReference type="GO" id="GO:0071555">
    <property type="term" value="P:cell wall organization"/>
    <property type="evidence" value="ECO:0007669"/>
    <property type="project" value="UniProtKB-KW"/>
</dbReference>
<comment type="catalytic activity">
    <reaction evidence="12">
        <text>Preferential cleavage: (Ac)2-L-Lys-D-Ala-|-D-Ala. Also transpeptidation of peptidyl-alanyl moieties that are N-acyl substituents of D-alanine.</text>
        <dbReference type="EC" id="3.4.16.4"/>
    </reaction>
</comment>
<evidence type="ECO:0000256" key="10">
    <source>
        <dbReference type="ARBA" id="ARBA00022984"/>
    </source>
</evidence>
<feature type="chain" id="PRO_5015747930" description="serine-type D-Ala-D-Ala carboxypeptidase" evidence="16">
    <location>
        <begin position="22"/>
        <end position="384"/>
    </location>
</feature>
<keyword evidence="9" id="KW-0133">Cell shape</keyword>
<dbReference type="RefSeq" id="WP_107866540.1">
    <property type="nucleotide sequence ID" value="NZ_QAON01000015.1"/>
</dbReference>
<evidence type="ECO:0000256" key="13">
    <source>
        <dbReference type="PIRSR" id="PIRSR618044-1"/>
    </source>
</evidence>
<evidence type="ECO:0000256" key="8">
    <source>
        <dbReference type="ARBA" id="ARBA00022801"/>
    </source>
</evidence>
<dbReference type="GO" id="GO:0006508">
    <property type="term" value="P:proteolysis"/>
    <property type="evidence" value="ECO:0007669"/>
    <property type="project" value="UniProtKB-KW"/>
</dbReference>
<keyword evidence="6" id="KW-0645">Protease</keyword>
<comment type="function">
    <text evidence="1">Removes C-terminal D-alanyl residues from sugar-peptide cell wall precursors.</text>
</comment>
<dbReference type="AlphaFoldDB" id="A0A2T5IVJ9"/>
<sequence>MSSRFALALGFSALAINVAHATTVIPAPPVIENKAYVLMDYDSGKILAESNPHLHVDPASLTKMMTSFLVEQRLLKGQLKEEDQVLMSENAWCRGTSAESCMYVPVNSYASVLDMLRGVIIQSGNDASKALAEHLAGSETAFAELMNGEAKRLGMKDTQYRNATGLTQEGHYTSAYDMALLAHAIIKDSSKYYPIYSEKEFTYNNIKQGNRNALLFTDPTVDGLKTGHTDAAGYCLTASSKRGNMRLISVVMGTNSMQARADQTRALFNWGFSNFETALVRSKNQELAKPVVWFGKNEHVSVGLANDMNVTLARGEKDKLQISLQLAPSLDAPLKQGQEVGKLVATLDGKTVAEQPLVTLQAVEEANFFVRIWHGLKRFFANLF</sequence>
<keyword evidence="10" id="KW-0573">Peptidoglycan synthesis</keyword>
<dbReference type="PANTHER" id="PTHR21581:SF6">
    <property type="entry name" value="TRAFFICKING PROTEIN PARTICLE COMPLEX SUBUNIT 12"/>
    <property type="match status" value="1"/>
</dbReference>
<keyword evidence="19" id="KW-1185">Reference proteome</keyword>
<evidence type="ECO:0000256" key="3">
    <source>
        <dbReference type="ARBA" id="ARBA00007164"/>
    </source>
</evidence>
<keyword evidence="5" id="KW-0121">Carboxypeptidase</keyword>
<dbReference type="UniPathway" id="UPA00219"/>
<keyword evidence="8" id="KW-0378">Hydrolase</keyword>
<organism evidence="18 19">
    <name type="scientific">Agitococcus lubricus</name>
    <dbReference type="NCBI Taxonomy" id="1077255"/>
    <lineage>
        <taxon>Bacteria</taxon>
        <taxon>Pseudomonadati</taxon>
        <taxon>Pseudomonadota</taxon>
        <taxon>Gammaproteobacteria</taxon>
        <taxon>Moraxellales</taxon>
        <taxon>Moraxellaceae</taxon>
        <taxon>Agitococcus</taxon>
    </lineage>
</organism>
<dbReference type="PRINTS" id="PR00725">
    <property type="entry name" value="DADACBPTASE1"/>
</dbReference>
<dbReference type="InterPro" id="IPR001967">
    <property type="entry name" value="Peptidase_S11_N"/>
</dbReference>
<dbReference type="GO" id="GO:0009002">
    <property type="term" value="F:serine-type D-Ala-D-Ala carboxypeptidase activity"/>
    <property type="evidence" value="ECO:0007669"/>
    <property type="project" value="UniProtKB-EC"/>
</dbReference>
<feature type="active site" description="Acyl-ester intermediate" evidence="13">
    <location>
        <position position="60"/>
    </location>
</feature>
<evidence type="ECO:0000256" key="9">
    <source>
        <dbReference type="ARBA" id="ARBA00022960"/>
    </source>
</evidence>
<comment type="pathway">
    <text evidence="2">Cell wall biogenesis; peptidoglycan biosynthesis.</text>
</comment>
<gene>
    <name evidence="18" type="ORF">C8N29_11515</name>
</gene>
<dbReference type="EC" id="3.4.16.4" evidence="4"/>
<dbReference type="PANTHER" id="PTHR21581">
    <property type="entry name" value="D-ALANYL-D-ALANINE CARBOXYPEPTIDASE"/>
    <property type="match status" value="1"/>
</dbReference>
<dbReference type="SUPFAM" id="SSF56601">
    <property type="entry name" value="beta-lactamase/transpeptidase-like"/>
    <property type="match status" value="1"/>
</dbReference>
<feature type="binding site" evidence="14">
    <location>
        <position position="225"/>
    </location>
    <ligand>
        <name>substrate</name>
    </ligand>
</feature>
<evidence type="ECO:0000256" key="7">
    <source>
        <dbReference type="ARBA" id="ARBA00022729"/>
    </source>
</evidence>
<evidence type="ECO:0000256" key="12">
    <source>
        <dbReference type="ARBA" id="ARBA00034000"/>
    </source>
</evidence>
<dbReference type="InterPro" id="IPR012907">
    <property type="entry name" value="Peptidase_S11_C"/>
</dbReference>
<keyword evidence="7 16" id="KW-0732">Signal</keyword>
<dbReference type="Pfam" id="PF07943">
    <property type="entry name" value="PBP5_C"/>
    <property type="match status" value="1"/>
</dbReference>
<reference evidence="18 19" key="1">
    <citation type="submission" date="2018-04" db="EMBL/GenBank/DDBJ databases">
        <title>Genomic Encyclopedia of Archaeal and Bacterial Type Strains, Phase II (KMG-II): from individual species to whole genera.</title>
        <authorList>
            <person name="Goeker M."/>
        </authorList>
    </citation>
    <scope>NUCLEOTIDE SEQUENCE [LARGE SCALE GENOMIC DNA]</scope>
    <source>
        <strain evidence="18 19">DSM 5822</strain>
    </source>
</reference>
<evidence type="ECO:0000256" key="11">
    <source>
        <dbReference type="ARBA" id="ARBA00023316"/>
    </source>
</evidence>
<evidence type="ECO:0000256" key="14">
    <source>
        <dbReference type="PIRSR" id="PIRSR618044-2"/>
    </source>
</evidence>
<dbReference type="InterPro" id="IPR018044">
    <property type="entry name" value="Peptidase_S11"/>
</dbReference>
<dbReference type="Pfam" id="PF00768">
    <property type="entry name" value="Peptidase_S11"/>
    <property type="match status" value="1"/>
</dbReference>
<evidence type="ECO:0000256" key="5">
    <source>
        <dbReference type="ARBA" id="ARBA00022645"/>
    </source>
</evidence>
<dbReference type="SUPFAM" id="SSF69189">
    <property type="entry name" value="Penicillin-binding protein associated domain"/>
    <property type="match status" value="1"/>
</dbReference>